<dbReference type="EMBL" id="WHWC01000005">
    <property type="protein sequence ID" value="KAG8382704.1"/>
    <property type="molecule type" value="Genomic_DNA"/>
</dbReference>
<gene>
    <name evidence="2" type="ORF">BUALT_Bualt05G0105100</name>
</gene>
<proteinExistence type="predicted"/>
<evidence type="ECO:0000259" key="1">
    <source>
        <dbReference type="Pfam" id="PF05699"/>
    </source>
</evidence>
<dbReference type="Pfam" id="PF05699">
    <property type="entry name" value="Dimer_Tnp_hAT"/>
    <property type="match status" value="1"/>
</dbReference>
<dbReference type="PANTHER" id="PTHR23272">
    <property type="entry name" value="BED FINGER-RELATED"/>
    <property type="match status" value="1"/>
</dbReference>
<reference evidence="2" key="1">
    <citation type="submission" date="2019-10" db="EMBL/GenBank/DDBJ databases">
        <authorList>
            <person name="Zhang R."/>
            <person name="Pan Y."/>
            <person name="Wang J."/>
            <person name="Ma R."/>
            <person name="Yu S."/>
        </authorList>
    </citation>
    <scope>NUCLEOTIDE SEQUENCE</scope>
    <source>
        <strain evidence="2">LA-IB0</strain>
        <tissue evidence="2">Leaf</tissue>
    </source>
</reference>
<dbReference type="Proteomes" id="UP000826271">
    <property type="component" value="Unassembled WGS sequence"/>
</dbReference>
<keyword evidence="3" id="KW-1185">Reference proteome</keyword>
<organism evidence="2 3">
    <name type="scientific">Buddleja alternifolia</name>
    <dbReference type="NCBI Taxonomy" id="168488"/>
    <lineage>
        <taxon>Eukaryota</taxon>
        <taxon>Viridiplantae</taxon>
        <taxon>Streptophyta</taxon>
        <taxon>Embryophyta</taxon>
        <taxon>Tracheophyta</taxon>
        <taxon>Spermatophyta</taxon>
        <taxon>Magnoliopsida</taxon>
        <taxon>eudicotyledons</taxon>
        <taxon>Gunneridae</taxon>
        <taxon>Pentapetalae</taxon>
        <taxon>asterids</taxon>
        <taxon>lamiids</taxon>
        <taxon>Lamiales</taxon>
        <taxon>Scrophulariaceae</taxon>
        <taxon>Buddlejeae</taxon>
        <taxon>Buddleja</taxon>
    </lineage>
</organism>
<dbReference type="GO" id="GO:0046983">
    <property type="term" value="F:protein dimerization activity"/>
    <property type="evidence" value="ECO:0007669"/>
    <property type="project" value="InterPro"/>
</dbReference>
<dbReference type="PANTHER" id="PTHR23272:SF182">
    <property type="entry name" value="OS09G0381850 PROTEIN"/>
    <property type="match status" value="1"/>
</dbReference>
<dbReference type="AlphaFoldDB" id="A0AAV6XJM7"/>
<sequence length="150" mass="16705">MKKQRLLTTQPLGPTDIAINSQGSTTLFYQHLDNCPIFLSPTKKQRLLTTQPLGPTGFGGGSGGTITTYRDVFPRYKERDPSYLWLASSEDWDRALKKANILKFKTLSTMARDILSIPITTVASESAFSAGGRAFDQYLNSLNQIRRGEE</sequence>
<dbReference type="InterPro" id="IPR012337">
    <property type="entry name" value="RNaseH-like_sf"/>
</dbReference>
<dbReference type="SUPFAM" id="SSF53098">
    <property type="entry name" value="Ribonuclease H-like"/>
    <property type="match status" value="1"/>
</dbReference>
<accession>A0AAV6XJM7</accession>
<evidence type="ECO:0000313" key="3">
    <source>
        <dbReference type="Proteomes" id="UP000826271"/>
    </source>
</evidence>
<evidence type="ECO:0000313" key="2">
    <source>
        <dbReference type="EMBL" id="KAG8382704.1"/>
    </source>
</evidence>
<name>A0AAV6XJM7_9LAMI</name>
<protein>
    <recommendedName>
        <fullName evidence="1">HAT C-terminal dimerisation domain-containing protein</fullName>
    </recommendedName>
</protein>
<comment type="caution">
    <text evidence="2">The sequence shown here is derived from an EMBL/GenBank/DDBJ whole genome shotgun (WGS) entry which is preliminary data.</text>
</comment>
<dbReference type="InterPro" id="IPR008906">
    <property type="entry name" value="HATC_C_dom"/>
</dbReference>
<feature type="domain" description="HAT C-terminal dimerisation" evidence="1">
    <location>
        <begin position="98"/>
        <end position="143"/>
    </location>
</feature>